<keyword evidence="2" id="KW-1185">Reference proteome</keyword>
<evidence type="ECO:0000313" key="2">
    <source>
        <dbReference type="Proteomes" id="UP000663866"/>
    </source>
</evidence>
<organism evidence="1 2">
    <name type="scientific">Rotaria magnacalcarata</name>
    <dbReference type="NCBI Taxonomy" id="392030"/>
    <lineage>
        <taxon>Eukaryota</taxon>
        <taxon>Metazoa</taxon>
        <taxon>Spiralia</taxon>
        <taxon>Gnathifera</taxon>
        <taxon>Rotifera</taxon>
        <taxon>Eurotatoria</taxon>
        <taxon>Bdelloidea</taxon>
        <taxon>Philodinida</taxon>
        <taxon>Philodinidae</taxon>
        <taxon>Rotaria</taxon>
    </lineage>
</organism>
<proteinExistence type="predicted"/>
<sequence length="112" mass="12962">AYRQITFINGTSIRSNGFYGLWQRATCHPALFYINGSLFEHSVYDAIRFDACQHEWRPRKVIDYQFRSPMAPFNSLLPPPPPPSIIYQAPINIYPQYPPWIPVALLYANETG</sequence>
<protein>
    <submittedName>
        <fullName evidence="1">Uncharacterized protein</fullName>
    </submittedName>
</protein>
<gene>
    <name evidence="1" type="ORF">OVN521_LOCUS45433</name>
</gene>
<comment type="caution">
    <text evidence="1">The sequence shown here is derived from an EMBL/GenBank/DDBJ whole genome shotgun (WGS) entry which is preliminary data.</text>
</comment>
<feature type="non-terminal residue" evidence="1">
    <location>
        <position position="1"/>
    </location>
</feature>
<evidence type="ECO:0000313" key="1">
    <source>
        <dbReference type="EMBL" id="CAF4607923.1"/>
    </source>
</evidence>
<reference evidence="1" key="1">
    <citation type="submission" date="2021-02" db="EMBL/GenBank/DDBJ databases">
        <authorList>
            <person name="Nowell W R."/>
        </authorList>
    </citation>
    <scope>NUCLEOTIDE SEQUENCE</scope>
</reference>
<accession>A0A821CKE9</accession>
<dbReference type="Proteomes" id="UP000663866">
    <property type="component" value="Unassembled WGS sequence"/>
</dbReference>
<feature type="non-terminal residue" evidence="1">
    <location>
        <position position="112"/>
    </location>
</feature>
<dbReference type="AlphaFoldDB" id="A0A821CKE9"/>
<name>A0A821CKE9_9BILA</name>
<dbReference type="EMBL" id="CAJOBG010074488">
    <property type="protein sequence ID" value="CAF4607923.1"/>
    <property type="molecule type" value="Genomic_DNA"/>
</dbReference>